<dbReference type="InterPro" id="IPR038718">
    <property type="entry name" value="SNF2-like_sf"/>
</dbReference>
<evidence type="ECO:0000259" key="2">
    <source>
        <dbReference type="PROSITE" id="PS51192"/>
    </source>
</evidence>
<gene>
    <name evidence="4" type="ORF">MNBD_GAMMA02-1000</name>
</gene>
<dbReference type="GO" id="GO:0005524">
    <property type="term" value="F:ATP binding"/>
    <property type="evidence" value="ECO:0007669"/>
    <property type="project" value="InterPro"/>
</dbReference>
<proteinExistence type="predicted"/>
<keyword evidence="4" id="KW-0547">Nucleotide-binding</keyword>
<protein>
    <submittedName>
        <fullName evidence="4">DNA/RNA helicases, SNF2 family</fullName>
    </submittedName>
</protein>
<dbReference type="CDD" id="cd18793">
    <property type="entry name" value="SF2_C_SNF"/>
    <property type="match status" value="1"/>
</dbReference>
<dbReference type="Gene3D" id="3.40.50.10810">
    <property type="entry name" value="Tandem AAA-ATPase domain"/>
    <property type="match status" value="1"/>
</dbReference>
<dbReference type="InterPro" id="IPR001650">
    <property type="entry name" value="Helicase_C-like"/>
</dbReference>
<dbReference type="GO" id="GO:0004386">
    <property type="term" value="F:helicase activity"/>
    <property type="evidence" value="ECO:0007669"/>
    <property type="project" value="UniProtKB-KW"/>
</dbReference>
<dbReference type="Gene3D" id="3.40.50.300">
    <property type="entry name" value="P-loop containing nucleotide triphosphate hydrolases"/>
    <property type="match status" value="1"/>
</dbReference>
<dbReference type="SMART" id="SM00487">
    <property type="entry name" value="DEXDc"/>
    <property type="match status" value="1"/>
</dbReference>
<reference evidence="4" key="1">
    <citation type="submission" date="2018-06" db="EMBL/GenBank/DDBJ databases">
        <authorList>
            <person name="Zhirakovskaya E."/>
        </authorList>
    </citation>
    <scope>NUCLEOTIDE SEQUENCE</scope>
</reference>
<organism evidence="4">
    <name type="scientific">hydrothermal vent metagenome</name>
    <dbReference type="NCBI Taxonomy" id="652676"/>
    <lineage>
        <taxon>unclassified sequences</taxon>
        <taxon>metagenomes</taxon>
        <taxon>ecological metagenomes</taxon>
    </lineage>
</organism>
<accession>A0A3B0VMH9</accession>
<keyword evidence="4" id="KW-0347">Helicase</keyword>
<dbReference type="EMBL" id="UOFA01000084">
    <property type="protein sequence ID" value="VAW44151.1"/>
    <property type="molecule type" value="Genomic_DNA"/>
</dbReference>
<feature type="non-terminal residue" evidence="4">
    <location>
        <position position="1"/>
    </location>
</feature>
<evidence type="ECO:0000313" key="4">
    <source>
        <dbReference type="EMBL" id="VAW44151.1"/>
    </source>
</evidence>
<keyword evidence="4" id="KW-0067">ATP-binding</keyword>
<dbReference type="SUPFAM" id="SSF52540">
    <property type="entry name" value="P-loop containing nucleoside triphosphate hydrolases"/>
    <property type="match status" value="2"/>
</dbReference>
<feature type="domain" description="Helicase ATP-binding" evidence="2">
    <location>
        <begin position="376"/>
        <end position="536"/>
    </location>
</feature>
<dbReference type="InterPro" id="IPR027417">
    <property type="entry name" value="P-loop_NTPase"/>
</dbReference>
<dbReference type="PROSITE" id="PS51192">
    <property type="entry name" value="HELICASE_ATP_BIND_1"/>
    <property type="match status" value="1"/>
</dbReference>
<evidence type="ECO:0000256" key="1">
    <source>
        <dbReference type="ARBA" id="ARBA00022801"/>
    </source>
</evidence>
<dbReference type="CDD" id="cd18012">
    <property type="entry name" value="DEXQc_arch_SWI2_SNF2"/>
    <property type="match status" value="1"/>
</dbReference>
<dbReference type="AlphaFoldDB" id="A0A3B0VMH9"/>
<feature type="domain" description="Helicase C-terminal" evidence="3">
    <location>
        <begin position="668"/>
        <end position="817"/>
    </location>
</feature>
<dbReference type="Pfam" id="PF00176">
    <property type="entry name" value="SNF2-rel_dom"/>
    <property type="match status" value="1"/>
</dbReference>
<dbReference type="InterPro" id="IPR000330">
    <property type="entry name" value="SNF2_N"/>
</dbReference>
<dbReference type="Pfam" id="PF00271">
    <property type="entry name" value="Helicase_C"/>
    <property type="match status" value="1"/>
</dbReference>
<dbReference type="SMART" id="SM00490">
    <property type="entry name" value="HELICc"/>
    <property type="match status" value="1"/>
</dbReference>
<dbReference type="InterPro" id="IPR014001">
    <property type="entry name" value="Helicase_ATP-bd"/>
</dbReference>
<dbReference type="PROSITE" id="PS51194">
    <property type="entry name" value="HELICASE_CTER"/>
    <property type="match status" value="1"/>
</dbReference>
<dbReference type="GO" id="GO:0016787">
    <property type="term" value="F:hydrolase activity"/>
    <property type="evidence" value="ECO:0007669"/>
    <property type="project" value="UniProtKB-KW"/>
</dbReference>
<name>A0A3B0VMH9_9ZZZZ</name>
<evidence type="ECO:0000259" key="3">
    <source>
        <dbReference type="PROSITE" id="PS51194"/>
    </source>
</evidence>
<sequence length="830" mass="94634">WQDVGDNSVQLVSNMQDGFYLIATDPVLVIDQENAIISQLASDVKAPVIKHLREAPPILKSKLADIYKNIIQQDINLDLPAPAGIKLITINEKPVPRLSLMRDPGVHVQPELIEDSHYMHLDFVYGQHKIPHFKPGDKWITFAENSKVEVIRNLADETHAKNAITHLGFVANELQEQLLFSNPSIPSRQEALQRWQNFLEKQIPLLRQQGWQVDIGETFKLKFDSNPEISVESSHENDWFSMSFDLEINGVKSPMVPLVSRILENVENLDQLPEKLLLELAEGHFVSVQTKDVKPILNILMELFDRKDKNGQITVSAFDAHLLVDLDGAVNWKGDKEILKLAKRIKKFTGINRVSPPKDLQLELRDYQRSGLDWLNFLYEFKFGGILADDMGLGKTVQTLAHIAKLKESGKLKKPSLIIVPTSLVANWKNEAKKFTPSLKLLVLYGPERFEQFSAVSNNDLVITSYALVVRDYELYKSIKFQYLILDEAQKIKNPKTKMTATINKLKSECRLALSGTPIENHLGELWSIFNFLMPGFLKNLSQFKSYYQNPIEKQQDTYKQQLLNKRIQPFMLRRKKEDVLLELPAKTEIIKYTQFESKQAKLYEAIRISMEKKVKDAIANKGLNKSHITILDALLKLRQVCCDPSLLKLAQAQKTKESAKLTLFMQLLEELLLENRKILVFSQFTSMLKILEAGIKSKKIKYTKLTGASRNREKIIQQFTDGQVDVFLISLKAGGVGLNLVEADTVIHYDPWWNPAVENQATDRAHRIGQNKQVFVYKLIVENTIEEKIIALQKKKQALQDGIYNKNTDAGDKKLSGNELMALLKPGQG</sequence>
<keyword evidence="1" id="KW-0378">Hydrolase</keyword>
<dbReference type="InterPro" id="IPR049730">
    <property type="entry name" value="SNF2/RAD54-like_C"/>
</dbReference>
<dbReference type="PANTHER" id="PTHR10799">
    <property type="entry name" value="SNF2/RAD54 HELICASE FAMILY"/>
    <property type="match status" value="1"/>
</dbReference>